<sequence>MSLAFQSWWKGVEETILDTLLQRPAWPALGTIKGGCRSIGRTASTTVHPRQGLDTMNIYSYDTPAAVVFTTKTVGGWTHAPRHSYHSYIIMSTQDEDSNTPLLGDNPTLEYGSNAGPASSPAHHASFRPNLGTAEAFSIIVNIVVGSGVFTSLGAIDINVPSPGAALVVWFVGGILAWTGAATLAELGAAIPGEGGVQPYLQYIYGDVFGFLSTWTWVVAVVPTSLAITSIVFVENIYSAIGVTDQPDRMVYKLLSSLVFLVISMANSVSTQFSTRLNTFFLTTKFAAIALTVVAGLGVVLYHLAGWDRDNPREPQDWLTKAWFGARTTVGLDGREIEWQKLHGWESLGHYSAALYGALYVSAELSAPARQLPLAMNTAVPIIILSFIVVNIAYYILLTWRVVSTTDSVAVTSFSHLLGPTFGAIAAALICLVVAGSLLGSSFVAGRIVVAAANSNWASTSTADAPIKAILFPTACYIVYIFLGNFRLVATFSGLSAYICFFLTMAGAIILRVREPELPRPYKPTICVPVVFTLVSGFVVACGAVVAPVQAVMLIGLWLVGLGFYSARRRWIEKGEAERSEP</sequence>
<dbReference type="Pfam" id="PF13520">
    <property type="entry name" value="AA_permease_2"/>
    <property type="match status" value="1"/>
</dbReference>
<dbReference type="OrthoDB" id="10062876at2759"/>
<feature type="transmembrane region" description="Helical" evidence="5">
    <location>
        <begin position="552"/>
        <end position="567"/>
    </location>
</feature>
<dbReference type="AlphaFoldDB" id="A0A318Y1V1"/>
<dbReference type="EMBL" id="KZ821518">
    <property type="protein sequence ID" value="PYH28356.1"/>
    <property type="molecule type" value="Genomic_DNA"/>
</dbReference>
<proteinExistence type="predicted"/>
<gene>
    <name evidence="6" type="ORF">BO87DRAFT_411321</name>
</gene>
<dbReference type="GO" id="GO:0016020">
    <property type="term" value="C:membrane"/>
    <property type="evidence" value="ECO:0007669"/>
    <property type="project" value="UniProtKB-SubCell"/>
</dbReference>
<dbReference type="InterPro" id="IPR002293">
    <property type="entry name" value="AA/rel_permease1"/>
</dbReference>
<feature type="transmembrane region" description="Helical" evidence="5">
    <location>
        <begin position="525"/>
        <end position="546"/>
    </location>
</feature>
<keyword evidence="7" id="KW-1185">Reference proteome</keyword>
<feature type="transmembrane region" description="Helical" evidence="5">
    <location>
        <begin position="136"/>
        <end position="156"/>
    </location>
</feature>
<feature type="transmembrane region" description="Helical" evidence="5">
    <location>
        <begin position="254"/>
        <end position="274"/>
    </location>
</feature>
<name>A0A318Y1V1_ASPNB</name>
<dbReference type="PANTHER" id="PTHR11785">
    <property type="entry name" value="AMINO ACID TRANSPORTER"/>
    <property type="match status" value="1"/>
</dbReference>
<evidence type="ECO:0000256" key="2">
    <source>
        <dbReference type="ARBA" id="ARBA00022692"/>
    </source>
</evidence>
<feature type="transmembrane region" description="Helical" evidence="5">
    <location>
        <begin position="203"/>
        <end position="234"/>
    </location>
</feature>
<keyword evidence="3 5" id="KW-1133">Transmembrane helix</keyword>
<protein>
    <recommendedName>
        <fullName evidence="8">Amino acid transporter</fullName>
    </recommendedName>
</protein>
<dbReference type="RefSeq" id="XP_025473834.1">
    <property type="nucleotide sequence ID" value="XM_025626433.1"/>
</dbReference>
<reference evidence="6" key="1">
    <citation type="submission" date="2016-12" db="EMBL/GenBank/DDBJ databases">
        <title>The genomes of Aspergillus section Nigri reveals drivers in fungal speciation.</title>
        <authorList>
            <consortium name="DOE Joint Genome Institute"/>
            <person name="Vesth T.C."/>
            <person name="Nybo J."/>
            <person name="Theobald S."/>
            <person name="Brandl J."/>
            <person name="Frisvad J.C."/>
            <person name="Nielsen K.F."/>
            <person name="Lyhne E.K."/>
            <person name="Kogle M.E."/>
            <person name="Kuo A."/>
            <person name="Riley R."/>
            <person name="Clum A."/>
            <person name="Nolan M."/>
            <person name="Lipzen A."/>
            <person name="Salamov A."/>
            <person name="Henrissat B."/>
            <person name="Wiebenga A."/>
            <person name="De Vries R.P."/>
            <person name="Grigoriev I.V."/>
            <person name="Mortensen U.H."/>
            <person name="Andersen M.R."/>
            <person name="Baker S.E."/>
        </authorList>
    </citation>
    <scope>NUCLEOTIDE SEQUENCE [LARGE SCALE GENOMIC DNA]</scope>
    <source>
        <strain evidence="6">CBS 115656</strain>
    </source>
</reference>
<dbReference type="InterPro" id="IPR050598">
    <property type="entry name" value="AminoAcid_Transporter"/>
</dbReference>
<feature type="transmembrane region" description="Helical" evidence="5">
    <location>
        <begin position="495"/>
        <end position="513"/>
    </location>
</feature>
<keyword evidence="2 5" id="KW-0812">Transmembrane</keyword>
<evidence type="ECO:0000256" key="4">
    <source>
        <dbReference type="ARBA" id="ARBA00023136"/>
    </source>
</evidence>
<evidence type="ECO:0000313" key="7">
    <source>
        <dbReference type="Proteomes" id="UP000247647"/>
    </source>
</evidence>
<feature type="transmembrane region" description="Helical" evidence="5">
    <location>
        <begin position="168"/>
        <end position="191"/>
    </location>
</feature>
<feature type="transmembrane region" description="Helical" evidence="5">
    <location>
        <begin position="417"/>
        <end position="444"/>
    </location>
</feature>
<evidence type="ECO:0000256" key="5">
    <source>
        <dbReference type="SAM" id="Phobius"/>
    </source>
</evidence>
<evidence type="ECO:0000256" key="3">
    <source>
        <dbReference type="ARBA" id="ARBA00022989"/>
    </source>
</evidence>
<accession>A0A318Y1V1</accession>
<evidence type="ECO:0008006" key="8">
    <source>
        <dbReference type="Google" id="ProtNLM"/>
    </source>
</evidence>
<feature type="transmembrane region" description="Helical" evidence="5">
    <location>
        <begin position="286"/>
        <end position="305"/>
    </location>
</feature>
<evidence type="ECO:0000313" key="6">
    <source>
        <dbReference type="EMBL" id="PYH28356.1"/>
    </source>
</evidence>
<feature type="transmembrane region" description="Helical" evidence="5">
    <location>
        <begin position="465"/>
        <end position="483"/>
    </location>
</feature>
<dbReference type="Gene3D" id="1.20.1740.10">
    <property type="entry name" value="Amino acid/polyamine transporter I"/>
    <property type="match status" value="1"/>
</dbReference>
<comment type="subcellular location">
    <subcellularLocation>
        <location evidence="1">Membrane</location>
        <topology evidence="1">Multi-pass membrane protein</topology>
    </subcellularLocation>
</comment>
<feature type="transmembrane region" description="Helical" evidence="5">
    <location>
        <begin position="379"/>
        <end position="397"/>
    </location>
</feature>
<keyword evidence="4 5" id="KW-0472">Membrane</keyword>
<organism evidence="6 7">
    <name type="scientific">Aspergillus neoniger (strain CBS 115656)</name>
    <dbReference type="NCBI Taxonomy" id="1448310"/>
    <lineage>
        <taxon>Eukaryota</taxon>
        <taxon>Fungi</taxon>
        <taxon>Dikarya</taxon>
        <taxon>Ascomycota</taxon>
        <taxon>Pezizomycotina</taxon>
        <taxon>Eurotiomycetes</taxon>
        <taxon>Eurotiomycetidae</taxon>
        <taxon>Eurotiales</taxon>
        <taxon>Aspergillaceae</taxon>
        <taxon>Aspergillus</taxon>
        <taxon>Aspergillus subgen. Circumdati</taxon>
    </lineage>
</organism>
<evidence type="ECO:0000256" key="1">
    <source>
        <dbReference type="ARBA" id="ARBA00004141"/>
    </source>
</evidence>
<dbReference type="GO" id="GO:0015179">
    <property type="term" value="F:L-amino acid transmembrane transporter activity"/>
    <property type="evidence" value="ECO:0007669"/>
    <property type="project" value="TreeGrafter"/>
</dbReference>
<dbReference type="Proteomes" id="UP000247647">
    <property type="component" value="Unassembled WGS sequence"/>
</dbReference>
<dbReference type="GeneID" id="37128889"/>
<dbReference type="PANTHER" id="PTHR11785:SF402">
    <property type="entry name" value="AMINO ACID TRANSPORTER (EUROFUNG)"/>
    <property type="match status" value="1"/>
</dbReference>